<feature type="region of interest" description="Disordered" evidence="1">
    <location>
        <begin position="1"/>
        <end position="56"/>
    </location>
</feature>
<reference evidence="2 3" key="1">
    <citation type="submission" date="2021-01" db="EMBL/GenBank/DDBJ databases">
        <title>Whole genome shotgun sequence of Microbispora amethystogenes NBRC 101907.</title>
        <authorList>
            <person name="Komaki H."/>
            <person name="Tamura T."/>
        </authorList>
    </citation>
    <scope>NUCLEOTIDE SEQUENCE [LARGE SCALE GENOMIC DNA]</scope>
    <source>
        <strain evidence="2 3">NBRC 101907</strain>
    </source>
</reference>
<protein>
    <submittedName>
        <fullName evidence="2">Uncharacterized protein</fullName>
    </submittedName>
</protein>
<organism evidence="2 3">
    <name type="scientific">Microbispora amethystogenes</name>
    <dbReference type="NCBI Taxonomy" id="1427754"/>
    <lineage>
        <taxon>Bacteria</taxon>
        <taxon>Bacillati</taxon>
        <taxon>Actinomycetota</taxon>
        <taxon>Actinomycetes</taxon>
        <taxon>Streptosporangiales</taxon>
        <taxon>Streptosporangiaceae</taxon>
        <taxon>Microbispora</taxon>
    </lineage>
</organism>
<evidence type="ECO:0000313" key="3">
    <source>
        <dbReference type="Proteomes" id="UP000651728"/>
    </source>
</evidence>
<gene>
    <name evidence="2" type="ORF">Mam01_63360</name>
</gene>
<feature type="compositionally biased region" description="Low complexity" evidence="1">
    <location>
        <begin position="36"/>
        <end position="48"/>
    </location>
</feature>
<keyword evidence="3" id="KW-1185">Reference proteome</keyword>
<sequence length="56" mass="5515">MTAPDATAPNATAPDATGPNAIAPLAAGPNATVREPAGGARVRTGVVVPRPPAFRR</sequence>
<evidence type="ECO:0000313" key="2">
    <source>
        <dbReference type="EMBL" id="GIH36172.1"/>
    </source>
</evidence>
<dbReference type="EMBL" id="BOOB01000055">
    <property type="protein sequence ID" value="GIH36172.1"/>
    <property type="molecule type" value="Genomic_DNA"/>
</dbReference>
<name>A0ABQ4FMZ9_9ACTN</name>
<comment type="caution">
    <text evidence="2">The sequence shown here is derived from an EMBL/GenBank/DDBJ whole genome shotgun (WGS) entry which is preliminary data.</text>
</comment>
<dbReference type="RefSeq" id="WP_204288819.1">
    <property type="nucleotide sequence ID" value="NZ_BAABEJ010000002.1"/>
</dbReference>
<evidence type="ECO:0000256" key="1">
    <source>
        <dbReference type="SAM" id="MobiDB-lite"/>
    </source>
</evidence>
<feature type="compositionally biased region" description="Low complexity" evidence="1">
    <location>
        <begin position="1"/>
        <end position="21"/>
    </location>
</feature>
<proteinExistence type="predicted"/>
<dbReference type="Proteomes" id="UP000651728">
    <property type="component" value="Unassembled WGS sequence"/>
</dbReference>
<accession>A0ABQ4FMZ9</accession>